<keyword evidence="1" id="KW-1003">Cell membrane</keyword>
<feature type="region of interest" description="Disordered" evidence="4">
    <location>
        <begin position="1"/>
        <end position="24"/>
    </location>
</feature>
<keyword evidence="1" id="KW-0472">Membrane</keyword>
<evidence type="ECO:0000256" key="1">
    <source>
        <dbReference type="ARBA" id="ARBA00022475"/>
    </source>
</evidence>
<dbReference type="SUPFAM" id="SSF52540">
    <property type="entry name" value="P-loop containing nucleoside triphosphate hydrolases"/>
    <property type="match status" value="1"/>
</dbReference>
<organism evidence="6 7">
    <name type="scientific">Bordetella genomosp. 5</name>
    <dbReference type="NCBI Taxonomy" id="1395608"/>
    <lineage>
        <taxon>Bacteria</taxon>
        <taxon>Pseudomonadati</taxon>
        <taxon>Pseudomonadota</taxon>
        <taxon>Betaproteobacteria</taxon>
        <taxon>Burkholderiales</taxon>
        <taxon>Alcaligenaceae</taxon>
        <taxon>Bordetella</taxon>
    </lineage>
</organism>
<dbReference type="Gene3D" id="3.40.50.300">
    <property type="entry name" value="P-loop containing nucleotide triphosphate hydrolases"/>
    <property type="match status" value="1"/>
</dbReference>
<feature type="compositionally biased region" description="Low complexity" evidence="4">
    <location>
        <begin position="236"/>
        <end position="253"/>
    </location>
</feature>
<keyword evidence="3" id="KW-0067">ATP-binding</keyword>
<evidence type="ECO:0000256" key="4">
    <source>
        <dbReference type="SAM" id="MobiDB-lite"/>
    </source>
</evidence>
<accession>A0A261TRE6</accession>
<protein>
    <recommendedName>
        <fullName evidence="5">ABC transporter domain-containing protein</fullName>
    </recommendedName>
</protein>
<evidence type="ECO:0000256" key="2">
    <source>
        <dbReference type="ARBA" id="ARBA00022741"/>
    </source>
</evidence>
<dbReference type="CDD" id="cd00267">
    <property type="entry name" value="ABC_ATPase"/>
    <property type="match status" value="1"/>
</dbReference>
<sequence>MPDPVSLSSAPAAGRPAAGSPAAGSPAATLLSVRGLSCERLAPVSFDLASGECVAILGPSGAGKSVLLRQIADLDPGEGEVWLDGRARSAMRAPAWRRQVVYCQAEAGWWHEQVGAHFANRAAAASMLDRLGLDAAKLDAQVHECSTGERQRLGLARALLLEPAVLLLDEPTAALDAQSIARVEAVLHAELARGAGLVLVTHNDEQARRLALRCFHMEAGRLSVPADAHGARQTRAADPAAIPAASLAENPAATQGARHGRD</sequence>
<keyword evidence="2" id="KW-0547">Nucleotide-binding</keyword>
<dbReference type="InterPro" id="IPR027417">
    <property type="entry name" value="P-loop_NTPase"/>
</dbReference>
<evidence type="ECO:0000256" key="3">
    <source>
        <dbReference type="ARBA" id="ARBA00022840"/>
    </source>
</evidence>
<dbReference type="Proteomes" id="UP000216913">
    <property type="component" value="Unassembled WGS sequence"/>
</dbReference>
<name>A0A261TRE6_9BORD</name>
<feature type="domain" description="ABC transporter" evidence="5">
    <location>
        <begin position="25"/>
        <end position="244"/>
    </location>
</feature>
<evidence type="ECO:0000313" key="6">
    <source>
        <dbReference type="EMBL" id="OZI52244.1"/>
    </source>
</evidence>
<dbReference type="PROSITE" id="PS50893">
    <property type="entry name" value="ABC_TRANSPORTER_2"/>
    <property type="match status" value="1"/>
</dbReference>
<dbReference type="PANTHER" id="PTHR43119">
    <property type="entry name" value="ABC TRANSPORT PROTEIN ATP-BINDING COMPONENT-RELATED"/>
    <property type="match status" value="1"/>
</dbReference>
<dbReference type="AlphaFoldDB" id="A0A261TRE6"/>
<dbReference type="OrthoDB" id="4408248at2"/>
<dbReference type="GO" id="GO:0016887">
    <property type="term" value="F:ATP hydrolysis activity"/>
    <property type="evidence" value="ECO:0007669"/>
    <property type="project" value="InterPro"/>
</dbReference>
<evidence type="ECO:0000259" key="5">
    <source>
        <dbReference type="PROSITE" id="PS50893"/>
    </source>
</evidence>
<gene>
    <name evidence="6" type="ORF">CAL25_10175</name>
</gene>
<dbReference type="EMBL" id="NEVP01000006">
    <property type="protein sequence ID" value="OZI52244.1"/>
    <property type="molecule type" value="Genomic_DNA"/>
</dbReference>
<dbReference type="SMART" id="SM00382">
    <property type="entry name" value="AAA"/>
    <property type="match status" value="1"/>
</dbReference>
<dbReference type="InterPro" id="IPR003593">
    <property type="entry name" value="AAA+_ATPase"/>
</dbReference>
<reference evidence="6 7" key="1">
    <citation type="submission" date="2017-05" db="EMBL/GenBank/DDBJ databases">
        <title>Complete and WGS of Bordetella genogroups.</title>
        <authorList>
            <person name="Spilker T."/>
            <person name="LiPuma J."/>
        </authorList>
    </citation>
    <scope>NUCLEOTIDE SEQUENCE [LARGE SCALE GENOMIC DNA]</scope>
    <source>
        <strain evidence="6 7">AU10456</strain>
    </source>
</reference>
<feature type="compositionally biased region" description="Low complexity" evidence="4">
    <location>
        <begin position="8"/>
        <end position="24"/>
    </location>
</feature>
<keyword evidence="7" id="KW-1185">Reference proteome</keyword>
<evidence type="ECO:0000313" key="7">
    <source>
        <dbReference type="Proteomes" id="UP000216913"/>
    </source>
</evidence>
<dbReference type="Pfam" id="PF00005">
    <property type="entry name" value="ABC_tran"/>
    <property type="match status" value="1"/>
</dbReference>
<comment type="caution">
    <text evidence="6">The sequence shown here is derived from an EMBL/GenBank/DDBJ whole genome shotgun (WGS) entry which is preliminary data.</text>
</comment>
<feature type="region of interest" description="Disordered" evidence="4">
    <location>
        <begin position="227"/>
        <end position="262"/>
    </location>
</feature>
<proteinExistence type="predicted"/>
<dbReference type="PANTHER" id="PTHR43119:SF1">
    <property type="entry name" value="ABC TRANSPORTER DOMAIN-CONTAINING PROTEIN"/>
    <property type="match status" value="1"/>
</dbReference>
<dbReference type="InterPro" id="IPR003439">
    <property type="entry name" value="ABC_transporter-like_ATP-bd"/>
</dbReference>
<dbReference type="GO" id="GO:0005524">
    <property type="term" value="F:ATP binding"/>
    <property type="evidence" value="ECO:0007669"/>
    <property type="project" value="UniProtKB-KW"/>
</dbReference>